<comment type="pathway">
    <text evidence="2">Protein modification; protein glycosylation.</text>
</comment>
<dbReference type="EMBL" id="JARQZJ010000062">
    <property type="protein sequence ID" value="KAK9879760.1"/>
    <property type="molecule type" value="Genomic_DNA"/>
</dbReference>
<comment type="subcellular location">
    <subcellularLocation>
        <location evidence="1">Endoplasmic reticulum lumen</location>
    </subcellularLocation>
</comment>
<reference evidence="9 10" key="1">
    <citation type="submission" date="2023-03" db="EMBL/GenBank/DDBJ databases">
        <title>Genome insight into feeding habits of ladybird beetles.</title>
        <authorList>
            <person name="Li H.-S."/>
            <person name="Huang Y.-H."/>
            <person name="Pang H."/>
        </authorList>
    </citation>
    <scope>NUCLEOTIDE SEQUENCE [LARGE SCALE GENOMIC DNA]</scope>
    <source>
        <strain evidence="9">SYSU_2023b</strain>
        <tissue evidence="9">Whole body</tissue>
    </source>
</reference>
<evidence type="ECO:0000256" key="4">
    <source>
        <dbReference type="ARBA" id="ARBA00022676"/>
    </source>
</evidence>
<dbReference type="Pfam" id="PF05686">
    <property type="entry name" value="Glyco_transf_90"/>
    <property type="match status" value="1"/>
</dbReference>
<dbReference type="SMART" id="SM00672">
    <property type="entry name" value="CAP10"/>
    <property type="match status" value="1"/>
</dbReference>
<dbReference type="PANTHER" id="PTHR12203">
    <property type="entry name" value="KDEL LYS-ASP-GLU-LEU CONTAINING - RELATED"/>
    <property type="match status" value="1"/>
</dbReference>
<evidence type="ECO:0000313" key="9">
    <source>
        <dbReference type="EMBL" id="KAK9879760.1"/>
    </source>
</evidence>
<evidence type="ECO:0000256" key="3">
    <source>
        <dbReference type="ARBA" id="ARBA00010118"/>
    </source>
</evidence>
<dbReference type="GO" id="GO:0045747">
    <property type="term" value="P:positive regulation of Notch signaling pathway"/>
    <property type="evidence" value="ECO:0007669"/>
    <property type="project" value="TreeGrafter"/>
</dbReference>
<evidence type="ECO:0000256" key="1">
    <source>
        <dbReference type="ARBA" id="ARBA00004319"/>
    </source>
</evidence>
<keyword evidence="4" id="KW-0328">Glycosyltransferase</keyword>
<feature type="chain" id="PRO_5043362862" description="Glycosyl transferase CAP10 domain-containing protein" evidence="7">
    <location>
        <begin position="24"/>
        <end position="404"/>
    </location>
</feature>
<evidence type="ECO:0000313" key="10">
    <source>
        <dbReference type="Proteomes" id="UP001431783"/>
    </source>
</evidence>
<gene>
    <name evidence="9" type="ORF">WA026_006822</name>
</gene>
<dbReference type="GO" id="GO:0035252">
    <property type="term" value="F:UDP-xylosyltransferase activity"/>
    <property type="evidence" value="ECO:0007669"/>
    <property type="project" value="TreeGrafter"/>
</dbReference>
<protein>
    <recommendedName>
        <fullName evidence="8">Glycosyl transferase CAP10 domain-containing protein</fullName>
    </recommendedName>
</protein>
<dbReference type="InterPro" id="IPR051091">
    <property type="entry name" value="O-Glucosyltr/Glycosyltrsf_90"/>
</dbReference>
<dbReference type="Proteomes" id="UP001431783">
    <property type="component" value="Unassembled WGS sequence"/>
</dbReference>
<dbReference type="PANTHER" id="PTHR12203:SF35">
    <property type="entry name" value="PROTEIN O-GLUCOSYLTRANSFERASE 1"/>
    <property type="match status" value="1"/>
</dbReference>
<evidence type="ECO:0000256" key="6">
    <source>
        <dbReference type="ARBA" id="ARBA00045690"/>
    </source>
</evidence>
<keyword evidence="5" id="KW-0808">Transferase</keyword>
<feature type="domain" description="Glycosyl transferase CAP10" evidence="8">
    <location>
        <begin position="137"/>
        <end position="390"/>
    </location>
</feature>
<keyword evidence="7" id="KW-0732">Signal</keyword>
<keyword evidence="10" id="KW-1185">Reference proteome</keyword>
<dbReference type="InterPro" id="IPR006598">
    <property type="entry name" value="CAP10"/>
</dbReference>
<dbReference type="GO" id="GO:0035251">
    <property type="term" value="F:UDP-glucosyltransferase activity"/>
    <property type="evidence" value="ECO:0007669"/>
    <property type="project" value="TreeGrafter"/>
</dbReference>
<comment type="function">
    <text evidence="6">Protein O-glucosyltransferase. Catalyzes the reaction that attaches glucose through an O-glycosidic linkage to a conserved serine residue found in the consensus sequence C-X-S-X-[PA]-C in epidermal growth factor-like repeats. Regulates Notch signaling by glucosylating Notch in the ER, glucosylation is required for the correct folding and cleavage of Notch.</text>
</comment>
<evidence type="ECO:0000256" key="7">
    <source>
        <dbReference type="SAM" id="SignalP"/>
    </source>
</evidence>
<evidence type="ECO:0000256" key="5">
    <source>
        <dbReference type="ARBA" id="ARBA00022679"/>
    </source>
</evidence>
<feature type="signal peptide" evidence="7">
    <location>
        <begin position="1"/>
        <end position="23"/>
    </location>
</feature>
<dbReference type="AlphaFoldDB" id="A0AAW1UB72"/>
<proteinExistence type="inferred from homology"/>
<accession>A0AAW1UB72</accession>
<evidence type="ECO:0000259" key="8">
    <source>
        <dbReference type="SMART" id="SM00672"/>
    </source>
</evidence>
<dbReference type="GO" id="GO:0006493">
    <property type="term" value="P:protein O-linked glycosylation"/>
    <property type="evidence" value="ECO:0007669"/>
    <property type="project" value="TreeGrafter"/>
</dbReference>
<sequence length="404" mass="47248">MKRLAGFNLNSLILIIFIGVAHSSETCFKDKCRHLSNNENKYSKERNLKFAEYEAVIKAAKKEYKPCSKTVCRCFSEIISEDLKPFNNGIDAHTINNIKSKGTKYQIINHRLYRDKDCLFPARCSGIEHFLLRLKHKLNNTEFIVNTRDWPQVYQHQRPQGPVFSFSKTNDYSDIMYPAWAFWEGGPAITLYPKGIGRWDNLSKLIGKIANETSWNDKISKAFFRGSRTSSERDNLILLSRDNPTLIDAQYTKNQAWKSDADTLHAPPAIEVSFEDHCKYKYLFNFIGVAASFRFKHILLCKSLVFHVGNDWIEFFYPFLKPWIHYVPVDRDATKENIMELIQFFDQHQSLAQEIANNGYNFIWNNIQLKYIECYWLNLIKKYTKLLSFEPKLEADLIEIVGNN</sequence>
<evidence type="ECO:0000256" key="2">
    <source>
        <dbReference type="ARBA" id="ARBA00004922"/>
    </source>
</evidence>
<organism evidence="9 10">
    <name type="scientific">Henosepilachna vigintioctopunctata</name>
    <dbReference type="NCBI Taxonomy" id="420089"/>
    <lineage>
        <taxon>Eukaryota</taxon>
        <taxon>Metazoa</taxon>
        <taxon>Ecdysozoa</taxon>
        <taxon>Arthropoda</taxon>
        <taxon>Hexapoda</taxon>
        <taxon>Insecta</taxon>
        <taxon>Pterygota</taxon>
        <taxon>Neoptera</taxon>
        <taxon>Endopterygota</taxon>
        <taxon>Coleoptera</taxon>
        <taxon>Polyphaga</taxon>
        <taxon>Cucujiformia</taxon>
        <taxon>Coccinelloidea</taxon>
        <taxon>Coccinellidae</taxon>
        <taxon>Epilachninae</taxon>
        <taxon>Epilachnini</taxon>
        <taxon>Henosepilachna</taxon>
    </lineage>
</organism>
<dbReference type="GO" id="GO:0005788">
    <property type="term" value="C:endoplasmic reticulum lumen"/>
    <property type="evidence" value="ECO:0007669"/>
    <property type="project" value="UniProtKB-SubCell"/>
</dbReference>
<name>A0AAW1UB72_9CUCU</name>
<comment type="similarity">
    <text evidence="3">Belongs to the glycosyltransferase 90 family.</text>
</comment>
<comment type="caution">
    <text evidence="9">The sequence shown here is derived from an EMBL/GenBank/DDBJ whole genome shotgun (WGS) entry which is preliminary data.</text>
</comment>